<evidence type="ECO:0000313" key="2">
    <source>
        <dbReference type="Proteomes" id="UP000215914"/>
    </source>
</evidence>
<sequence>MVENHVSDPQIQSMFVVAWKKQIKHRSGHVWLQDLWDLADRPANSVAEDFRRLRSQESCAGRSSKGVNIIPTCGSFTYNIILGLINDVEVVSILFIVSMGGIGRIKNVKKDGVELMLWVCVYSDFDLFNVSKGLFWGNHDFANANLLQVALKGVYLS</sequence>
<proteinExistence type="predicted"/>
<gene>
    <name evidence="1" type="ORF">HanXRQr2_Chr13g0602481</name>
</gene>
<dbReference type="Proteomes" id="UP000215914">
    <property type="component" value="Unassembled WGS sequence"/>
</dbReference>
<accession>A0A9K3HDK6</accession>
<organism evidence="1 2">
    <name type="scientific">Helianthus annuus</name>
    <name type="common">Common sunflower</name>
    <dbReference type="NCBI Taxonomy" id="4232"/>
    <lineage>
        <taxon>Eukaryota</taxon>
        <taxon>Viridiplantae</taxon>
        <taxon>Streptophyta</taxon>
        <taxon>Embryophyta</taxon>
        <taxon>Tracheophyta</taxon>
        <taxon>Spermatophyta</taxon>
        <taxon>Magnoliopsida</taxon>
        <taxon>eudicotyledons</taxon>
        <taxon>Gunneridae</taxon>
        <taxon>Pentapetalae</taxon>
        <taxon>asterids</taxon>
        <taxon>campanulids</taxon>
        <taxon>Asterales</taxon>
        <taxon>Asteraceae</taxon>
        <taxon>Asteroideae</taxon>
        <taxon>Heliantheae alliance</taxon>
        <taxon>Heliantheae</taxon>
        <taxon>Helianthus</taxon>
    </lineage>
</organism>
<reference evidence="1" key="1">
    <citation type="journal article" date="2017" name="Nature">
        <title>The sunflower genome provides insights into oil metabolism, flowering and Asterid evolution.</title>
        <authorList>
            <person name="Badouin H."/>
            <person name="Gouzy J."/>
            <person name="Grassa C.J."/>
            <person name="Murat F."/>
            <person name="Staton S.E."/>
            <person name="Cottret L."/>
            <person name="Lelandais-Briere C."/>
            <person name="Owens G.L."/>
            <person name="Carrere S."/>
            <person name="Mayjonade B."/>
            <person name="Legrand L."/>
            <person name="Gill N."/>
            <person name="Kane N.C."/>
            <person name="Bowers J.E."/>
            <person name="Hubner S."/>
            <person name="Bellec A."/>
            <person name="Berard A."/>
            <person name="Berges H."/>
            <person name="Blanchet N."/>
            <person name="Boniface M.C."/>
            <person name="Brunel D."/>
            <person name="Catrice O."/>
            <person name="Chaidir N."/>
            <person name="Claudel C."/>
            <person name="Donnadieu C."/>
            <person name="Faraut T."/>
            <person name="Fievet G."/>
            <person name="Helmstetter N."/>
            <person name="King M."/>
            <person name="Knapp S.J."/>
            <person name="Lai Z."/>
            <person name="Le Paslier M.C."/>
            <person name="Lippi Y."/>
            <person name="Lorenzon L."/>
            <person name="Mandel J.R."/>
            <person name="Marage G."/>
            <person name="Marchand G."/>
            <person name="Marquand E."/>
            <person name="Bret-Mestries E."/>
            <person name="Morien E."/>
            <person name="Nambeesan S."/>
            <person name="Nguyen T."/>
            <person name="Pegot-Espagnet P."/>
            <person name="Pouilly N."/>
            <person name="Raftis F."/>
            <person name="Sallet E."/>
            <person name="Schiex T."/>
            <person name="Thomas J."/>
            <person name="Vandecasteele C."/>
            <person name="Vares D."/>
            <person name="Vear F."/>
            <person name="Vautrin S."/>
            <person name="Crespi M."/>
            <person name="Mangin B."/>
            <person name="Burke J.M."/>
            <person name="Salse J."/>
            <person name="Munos S."/>
            <person name="Vincourt P."/>
            <person name="Rieseberg L.H."/>
            <person name="Langlade N.B."/>
        </authorList>
    </citation>
    <scope>NUCLEOTIDE SEQUENCE</scope>
    <source>
        <tissue evidence="1">Leaves</tissue>
    </source>
</reference>
<comment type="caution">
    <text evidence="1">The sequence shown here is derived from an EMBL/GenBank/DDBJ whole genome shotgun (WGS) entry which is preliminary data.</text>
</comment>
<protein>
    <submittedName>
        <fullName evidence="1">Uncharacterized protein</fullName>
    </submittedName>
</protein>
<reference evidence="1" key="2">
    <citation type="submission" date="2020-06" db="EMBL/GenBank/DDBJ databases">
        <title>Helianthus annuus Genome sequencing and assembly Release 2.</title>
        <authorList>
            <person name="Gouzy J."/>
            <person name="Langlade N."/>
            <person name="Munos S."/>
        </authorList>
    </citation>
    <scope>NUCLEOTIDE SEQUENCE</scope>
    <source>
        <tissue evidence="1">Leaves</tissue>
    </source>
</reference>
<dbReference type="AlphaFoldDB" id="A0A9K3HDK6"/>
<dbReference type="Gramene" id="mRNA:HanXRQr2_Chr13g0602481">
    <property type="protein sequence ID" value="CDS:HanXRQr2_Chr13g0602481.1"/>
    <property type="gene ID" value="HanXRQr2_Chr13g0602481"/>
</dbReference>
<name>A0A9K3HDK6_HELAN</name>
<evidence type="ECO:0000313" key="1">
    <source>
        <dbReference type="EMBL" id="KAF5774594.1"/>
    </source>
</evidence>
<keyword evidence="2" id="KW-1185">Reference proteome</keyword>
<dbReference type="EMBL" id="MNCJ02000328">
    <property type="protein sequence ID" value="KAF5774594.1"/>
    <property type="molecule type" value="Genomic_DNA"/>
</dbReference>